<dbReference type="SUPFAM" id="SSF46785">
    <property type="entry name" value="Winged helix' DNA-binding domain"/>
    <property type="match status" value="1"/>
</dbReference>
<dbReference type="InterPro" id="IPR036388">
    <property type="entry name" value="WH-like_DNA-bd_sf"/>
</dbReference>
<evidence type="ECO:0000256" key="1">
    <source>
        <dbReference type="ARBA" id="ARBA00023015"/>
    </source>
</evidence>
<dbReference type="EMBL" id="BMND01000021">
    <property type="protein sequence ID" value="GGN53439.1"/>
    <property type="molecule type" value="Genomic_DNA"/>
</dbReference>
<gene>
    <name evidence="5" type="ORF">GCM10012285_45400</name>
</gene>
<feature type="domain" description="HTH arsR-type" evidence="4">
    <location>
        <begin position="44"/>
        <end position="138"/>
    </location>
</feature>
<dbReference type="Proteomes" id="UP000600080">
    <property type="component" value="Unassembled WGS sequence"/>
</dbReference>
<evidence type="ECO:0000256" key="2">
    <source>
        <dbReference type="ARBA" id="ARBA00023125"/>
    </source>
</evidence>
<dbReference type="Gene3D" id="1.10.10.10">
    <property type="entry name" value="Winged helix-like DNA-binding domain superfamily/Winged helix DNA-binding domain"/>
    <property type="match status" value="1"/>
</dbReference>
<dbReference type="Pfam" id="PF01022">
    <property type="entry name" value="HTH_5"/>
    <property type="match status" value="1"/>
</dbReference>
<dbReference type="InterPro" id="IPR011991">
    <property type="entry name" value="ArsR-like_HTH"/>
</dbReference>
<proteinExistence type="predicted"/>
<comment type="caution">
    <text evidence="5">The sequence shown here is derived from an EMBL/GenBank/DDBJ whole genome shotgun (WGS) entry which is preliminary data.</text>
</comment>
<evidence type="ECO:0000256" key="3">
    <source>
        <dbReference type="ARBA" id="ARBA00023163"/>
    </source>
</evidence>
<dbReference type="CDD" id="cd00090">
    <property type="entry name" value="HTH_ARSR"/>
    <property type="match status" value="1"/>
</dbReference>
<dbReference type="PROSITE" id="PS50987">
    <property type="entry name" value="HTH_ARSR_2"/>
    <property type="match status" value="1"/>
</dbReference>
<keyword evidence="3" id="KW-0804">Transcription</keyword>
<accession>A0ABQ2JRI4</accession>
<dbReference type="InterPro" id="IPR036390">
    <property type="entry name" value="WH_DNA-bd_sf"/>
</dbReference>
<evidence type="ECO:0000313" key="6">
    <source>
        <dbReference type="Proteomes" id="UP000600080"/>
    </source>
</evidence>
<reference evidence="6" key="1">
    <citation type="journal article" date="2019" name="Int. J. Syst. Evol. Microbiol.">
        <title>The Global Catalogue of Microorganisms (GCM) 10K type strain sequencing project: providing services to taxonomists for standard genome sequencing and annotation.</title>
        <authorList>
            <consortium name="The Broad Institute Genomics Platform"/>
            <consortium name="The Broad Institute Genome Sequencing Center for Infectious Disease"/>
            <person name="Wu L."/>
            <person name="Ma J."/>
        </authorList>
    </citation>
    <scope>NUCLEOTIDE SEQUENCE [LARGE SCALE GENOMIC DNA]</scope>
    <source>
        <strain evidence="6">CGMCC 4.7323</strain>
    </source>
</reference>
<dbReference type="SMART" id="SM00418">
    <property type="entry name" value="HTH_ARSR"/>
    <property type="match status" value="1"/>
</dbReference>
<dbReference type="NCBIfam" id="NF033788">
    <property type="entry name" value="HTH_metalloreg"/>
    <property type="match status" value="1"/>
</dbReference>
<keyword evidence="6" id="KW-1185">Reference proteome</keyword>
<name>A0ABQ2JRI4_9ACTN</name>
<dbReference type="PRINTS" id="PR00778">
    <property type="entry name" value="HTHARSR"/>
</dbReference>
<protein>
    <recommendedName>
        <fullName evidence="4">HTH arsR-type domain-containing protein</fullName>
    </recommendedName>
</protein>
<evidence type="ECO:0000259" key="4">
    <source>
        <dbReference type="PROSITE" id="PS50987"/>
    </source>
</evidence>
<evidence type="ECO:0000313" key="5">
    <source>
        <dbReference type="EMBL" id="GGN53439.1"/>
    </source>
</evidence>
<dbReference type="PANTHER" id="PTHR43132:SF2">
    <property type="entry name" value="ARSENICAL RESISTANCE OPERON REPRESSOR ARSR-RELATED"/>
    <property type="match status" value="1"/>
</dbReference>
<dbReference type="InterPro" id="IPR001845">
    <property type="entry name" value="HTH_ArsR_DNA-bd_dom"/>
</dbReference>
<sequence length="166" mass="17461">MTRRPVGLNAEDMRGRFRRIGEGTSACDAVRAPSRGRGARVNGAWVPLCQAKAEFFRMLGHPVRIRVLELLQSGPMPVRGLLSAIGVEPSALSQQLAVLRRSGLVTATRSGSTVVYELAGGEVGELLRSARRVLGEVLGGQHALLAELRRADSGALPAAEGVGAAS</sequence>
<keyword evidence="2" id="KW-0238">DNA-binding</keyword>
<organism evidence="5 6">
    <name type="scientific">Streptomyces kronopolitis</name>
    <dbReference type="NCBI Taxonomy" id="1612435"/>
    <lineage>
        <taxon>Bacteria</taxon>
        <taxon>Bacillati</taxon>
        <taxon>Actinomycetota</taxon>
        <taxon>Actinomycetes</taxon>
        <taxon>Kitasatosporales</taxon>
        <taxon>Streptomycetaceae</taxon>
        <taxon>Streptomyces</taxon>
    </lineage>
</organism>
<keyword evidence="1" id="KW-0805">Transcription regulation</keyword>
<dbReference type="InterPro" id="IPR051011">
    <property type="entry name" value="Metal_resp_trans_reg"/>
</dbReference>
<dbReference type="PANTHER" id="PTHR43132">
    <property type="entry name" value="ARSENICAL RESISTANCE OPERON REPRESSOR ARSR-RELATED"/>
    <property type="match status" value="1"/>
</dbReference>